<feature type="region of interest" description="Disordered" evidence="1">
    <location>
        <begin position="1"/>
        <end position="56"/>
    </location>
</feature>
<sequence length="117" mass="12617">MMRLLRRSKSAAAAHTEKSGSKTPPGHPHAHHYHHNHVVHPQHAHKNGAGGGGVGGGMVVNMVEGLPFVVGGGKSKKIRARKSARPPPETMPREGEKARRRWGVMVSFDFGQIEIGN</sequence>
<organism evidence="2 3">
    <name type="scientific">Rhynchophorus ferrugineus</name>
    <name type="common">Red palm weevil</name>
    <name type="synonym">Curculio ferrugineus</name>
    <dbReference type="NCBI Taxonomy" id="354439"/>
    <lineage>
        <taxon>Eukaryota</taxon>
        <taxon>Metazoa</taxon>
        <taxon>Ecdysozoa</taxon>
        <taxon>Arthropoda</taxon>
        <taxon>Hexapoda</taxon>
        <taxon>Insecta</taxon>
        <taxon>Pterygota</taxon>
        <taxon>Neoptera</taxon>
        <taxon>Endopterygota</taxon>
        <taxon>Coleoptera</taxon>
        <taxon>Polyphaga</taxon>
        <taxon>Cucujiformia</taxon>
        <taxon>Curculionidae</taxon>
        <taxon>Dryophthorinae</taxon>
        <taxon>Rhynchophorus</taxon>
    </lineage>
</organism>
<feature type="region of interest" description="Disordered" evidence="1">
    <location>
        <begin position="74"/>
        <end position="99"/>
    </location>
</feature>
<gene>
    <name evidence="2" type="ORF">GWI33_019546</name>
</gene>
<evidence type="ECO:0000313" key="3">
    <source>
        <dbReference type="Proteomes" id="UP000625711"/>
    </source>
</evidence>
<evidence type="ECO:0000313" key="2">
    <source>
        <dbReference type="EMBL" id="KAF7267217.1"/>
    </source>
</evidence>
<reference evidence="2" key="1">
    <citation type="submission" date="2020-08" db="EMBL/GenBank/DDBJ databases">
        <title>Genome sequencing and assembly of the red palm weevil Rhynchophorus ferrugineus.</title>
        <authorList>
            <person name="Dias G.B."/>
            <person name="Bergman C.M."/>
            <person name="Manee M."/>
        </authorList>
    </citation>
    <scope>NUCLEOTIDE SEQUENCE</scope>
    <source>
        <strain evidence="2">AA-2017</strain>
        <tissue evidence="2">Whole larva</tissue>
    </source>
</reference>
<dbReference type="AlphaFoldDB" id="A0A834HUB5"/>
<keyword evidence="3" id="KW-1185">Reference proteome</keyword>
<name>A0A834HUB5_RHYFE</name>
<feature type="compositionally biased region" description="Basic residues" evidence="1">
    <location>
        <begin position="74"/>
        <end position="84"/>
    </location>
</feature>
<accession>A0A834HUB5</accession>
<feature type="compositionally biased region" description="Basic residues" evidence="1">
    <location>
        <begin position="28"/>
        <end position="46"/>
    </location>
</feature>
<evidence type="ECO:0000256" key="1">
    <source>
        <dbReference type="SAM" id="MobiDB-lite"/>
    </source>
</evidence>
<proteinExistence type="predicted"/>
<comment type="caution">
    <text evidence="2">The sequence shown here is derived from an EMBL/GenBank/DDBJ whole genome shotgun (WGS) entry which is preliminary data.</text>
</comment>
<protein>
    <submittedName>
        <fullName evidence="2">Uncharacterized protein</fullName>
    </submittedName>
</protein>
<dbReference type="EMBL" id="JAACXV010014451">
    <property type="protein sequence ID" value="KAF7267217.1"/>
    <property type="molecule type" value="Genomic_DNA"/>
</dbReference>
<dbReference type="Proteomes" id="UP000625711">
    <property type="component" value="Unassembled WGS sequence"/>
</dbReference>